<keyword evidence="3" id="KW-1185">Reference proteome</keyword>
<dbReference type="HOGENOM" id="CLU_2957445_0_0_6"/>
<keyword evidence="1" id="KW-0812">Transmembrane</keyword>
<dbReference type="STRING" id="314283.MED297_18478"/>
<feature type="transmembrane region" description="Helical" evidence="1">
    <location>
        <begin position="6"/>
        <end position="25"/>
    </location>
</feature>
<evidence type="ECO:0000313" key="3">
    <source>
        <dbReference type="Proteomes" id="UP000005953"/>
    </source>
</evidence>
<dbReference type="EMBL" id="AAOE01000011">
    <property type="protein sequence ID" value="EAR09302.1"/>
    <property type="molecule type" value="Genomic_DNA"/>
</dbReference>
<gene>
    <name evidence="2" type="ORF">MED297_18478</name>
</gene>
<reference evidence="2 3" key="1">
    <citation type="submission" date="2006-02" db="EMBL/GenBank/DDBJ databases">
        <authorList>
            <person name="Pinhassi J."/>
            <person name="Pedros-Alio C."/>
            <person name="Ferriera S."/>
            <person name="Johnson J."/>
            <person name="Kravitz S."/>
            <person name="Halpern A."/>
            <person name="Remington K."/>
            <person name="Beeson K."/>
            <person name="Tran B."/>
            <person name="Rogers Y.-H."/>
            <person name="Friedman R."/>
            <person name="Venter J.C."/>
        </authorList>
    </citation>
    <scope>NUCLEOTIDE SEQUENCE [LARGE SCALE GENOMIC DNA]</scope>
    <source>
        <strain evidence="2 3">MED297</strain>
    </source>
</reference>
<dbReference type="AlphaFoldDB" id="A4BEW7"/>
<protein>
    <submittedName>
        <fullName evidence="2">Uncharacterized protein</fullName>
    </submittedName>
</protein>
<dbReference type="OrthoDB" id="6199392at2"/>
<comment type="caution">
    <text evidence="2">The sequence shown here is derived from an EMBL/GenBank/DDBJ whole genome shotgun (WGS) entry which is preliminary data.</text>
</comment>
<evidence type="ECO:0000313" key="2">
    <source>
        <dbReference type="EMBL" id="EAR09302.1"/>
    </source>
</evidence>
<organism evidence="2 3">
    <name type="scientific">Reinekea blandensis MED297</name>
    <dbReference type="NCBI Taxonomy" id="314283"/>
    <lineage>
        <taxon>Bacteria</taxon>
        <taxon>Pseudomonadati</taxon>
        <taxon>Pseudomonadota</taxon>
        <taxon>Gammaproteobacteria</taxon>
        <taxon>Oceanospirillales</taxon>
        <taxon>Saccharospirillaceae</taxon>
        <taxon>Reinekea</taxon>
    </lineage>
</organism>
<proteinExistence type="predicted"/>
<dbReference type="RefSeq" id="WP_008044206.1">
    <property type="nucleotide sequence ID" value="NZ_CH724151.1"/>
</dbReference>
<keyword evidence="1" id="KW-0472">Membrane</keyword>
<keyword evidence="1" id="KW-1133">Transmembrane helix</keyword>
<feature type="transmembrane region" description="Helical" evidence="1">
    <location>
        <begin position="37"/>
        <end position="58"/>
    </location>
</feature>
<dbReference type="Proteomes" id="UP000005953">
    <property type="component" value="Unassembled WGS sequence"/>
</dbReference>
<accession>A4BEW7</accession>
<name>A4BEW7_9GAMM</name>
<sequence length="59" mass="6689">MPPIVQILLVLAIAIVGVLMFTSRNPTNLTEEQQMKYAKIIRILVPLVLIGAAIRYFFF</sequence>
<evidence type="ECO:0000256" key="1">
    <source>
        <dbReference type="SAM" id="Phobius"/>
    </source>
</evidence>